<dbReference type="InterPro" id="IPR027954">
    <property type="entry name" value="Transcobalamin-like_C"/>
</dbReference>
<gene>
    <name evidence="3" type="ORF">SDC9_109780</name>
</gene>
<evidence type="ECO:0000313" key="3">
    <source>
        <dbReference type="EMBL" id="MPM62902.1"/>
    </source>
</evidence>
<dbReference type="EMBL" id="VSSQ01019109">
    <property type="protein sequence ID" value="MPM62902.1"/>
    <property type="molecule type" value="Genomic_DNA"/>
</dbReference>
<sequence length="126" mass="14095">MNKKIILSVIAILVCIIAFGGLNILKNKDIKQGSKTITIEVVSKPDKVDKSYEVNTDKKLLGEVISNEDGYLVESNMLIQVNGINLKDSKSDYWHVYINDKDAQVGVNELAIKDGDKIKIERKSFL</sequence>
<evidence type="ECO:0000259" key="2">
    <source>
        <dbReference type="Pfam" id="PF14478"/>
    </source>
</evidence>
<dbReference type="Pfam" id="PF14478">
    <property type="entry name" value="DUF4430"/>
    <property type="match status" value="1"/>
</dbReference>
<reference evidence="3" key="1">
    <citation type="submission" date="2019-08" db="EMBL/GenBank/DDBJ databases">
        <authorList>
            <person name="Kucharzyk K."/>
            <person name="Murdoch R.W."/>
            <person name="Higgins S."/>
            <person name="Loffler F."/>
        </authorList>
    </citation>
    <scope>NUCLEOTIDE SEQUENCE</scope>
</reference>
<organism evidence="3">
    <name type="scientific">bioreactor metagenome</name>
    <dbReference type="NCBI Taxonomy" id="1076179"/>
    <lineage>
        <taxon>unclassified sequences</taxon>
        <taxon>metagenomes</taxon>
        <taxon>ecological metagenomes</taxon>
    </lineage>
</organism>
<keyword evidence="1" id="KW-1133">Transmembrane helix</keyword>
<feature type="transmembrane region" description="Helical" evidence="1">
    <location>
        <begin position="6"/>
        <end position="25"/>
    </location>
</feature>
<dbReference type="Gene3D" id="2.170.130.30">
    <property type="match status" value="1"/>
</dbReference>
<protein>
    <recommendedName>
        <fullName evidence="2">Transcobalamin-like C-terminal domain-containing protein</fullName>
    </recommendedName>
</protein>
<name>A0A645BC55_9ZZZZ</name>
<keyword evidence="1" id="KW-0812">Transmembrane</keyword>
<proteinExistence type="predicted"/>
<comment type="caution">
    <text evidence="3">The sequence shown here is derived from an EMBL/GenBank/DDBJ whole genome shotgun (WGS) entry which is preliminary data.</text>
</comment>
<feature type="domain" description="Transcobalamin-like C-terminal" evidence="2">
    <location>
        <begin position="74"/>
        <end position="121"/>
    </location>
</feature>
<accession>A0A645BC55</accession>
<keyword evidence="1" id="KW-0472">Membrane</keyword>
<evidence type="ECO:0000256" key="1">
    <source>
        <dbReference type="SAM" id="Phobius"/>
    </source>
</evidence>
<dbReference type="AlphaFoldDB" id="A0A645BC55"/>